<protein>
    <recommendedName>
        <fullName evidence="3">Pyridoxamine 5'-phosphate oxidase putative domain-containing protein</fullName>
    </recommendedName>
</protein>
<organism evidence="1 2">
    <name type="scientific">Afipia broomeae ATCC 49717</name>
    <dbReference type="NCBI Taxonomy" id="883078"/>
    <lineage>
        <taxon>Bacteria</taxon>
        <taxon>Pseudomonadati</taxon>
        <taxon>Pseudomonadota</taxon>
        <taxon>Alphaproteobacteria</taxon>
        <taxon>Hyphomicrobiales</taxon>
        <taxon>Nitrobacteraceae</taxon>
        <taxon>Afipia</taxon>
    </lineage>
</organism>
<name>K8PST4_9BRAD</name>
<dbReference type="AlphaFoldDB" id="K8PST4"/>
<comment type="caution">
    <text evidence="1">The sequence shown here is derived from an EMBL/GenBank/DDBJ whole genome shotgun (WGS) entry which is preliminary data.</text>
</comment>
<evidence type="ECO:0008006" key="3">
    <source>
        <dbReference type="Google" id="ProtNLM"/>
    </source>
</evidence>
<proteinExistence type="predicted"/>
<dbReference type="PATRIC" id="fig|883078.3.peg.540"/>
<dbReference type="Proteomes" id="UP000001096">
    <property type="component" value="Unassembled WGS sequence"/>
</dbReference>
<evidence type="ECO:0000313" key="2">
    <source>
        <dbReference type="Proteomes" id="UP000001096"/>
    </source>
</evidence>
<sequence length="80" mass="9232">MNRFAIARKHPRSVVIVDVADVYLHCSKALKRSDLWNPDKHVAQSTLPTWGEMLRNQGRAFAPAKLIDFIIKQDAKRNLY</sequence>
<reference evidence="1 2" key="1">
    <citation type="submission" date="2012-04" db="EMBL/GenBank/DDBJ databases">
        <title>The Genome Sequence of Afipia broomeae ATCC 49717.</title>
        <authorList>
            <consortium name="The Broad Institute Genome Sequencing Platform"/>
            <person name="Earl A."/>
            <person name="Ward D."/>
            <person name="Feldgarden M."/>
            <person name="Gevers D."/>
            <person name="Huys G."/>
            <person name="Walker B."/>
            <person name="Young S.K."/>
            <person name="Zeng Q."/>
            <person name="Gargeya S."/>
            <person name="Fitzgerald M."/>
            <person name="Haas B."/>
            <person name="Abouelleil A."/>
            <person name="Alvarado L."/>
            <person name="Arachchi H.M."/>
            <person name="Berlin A."/>
            <person name="Chapman S.B."/>
            <person name="Goldberg J."/>
            <person name="Griggs A."/>
            <person name="Gujja S."/>
            <person name="Hansen M."/>
            <person name="Howarth C."/>
            <person name="Imamovic A."/>
            <person name="Larimer J."/>
            <person name="McCowen C."/>
            <person name="Montmayeur A."/>
            <person name="Murphy C."/>
            <person name="Neiman D."/>
            <person name="Pearson M."/>
            <person name="Priest M."/>
            <person name="Roberts A."/>
            <person name="Saif S."/>
            <person name="Shea T."/>
            <person name="Sisk P."/>
            <person name="Sykes S."/>
            <person name="Wortman J."/>
            <person name="Nusbaum C."/>
            <person name="Birren B."/>
        </authorList>
    </citation>
    <scope>NUCLEOTIDE SEQUENCE [LARGE SCALE GENOMIC DNA]</scope>
    <source>
        <strain evidence="1 2">ATCC 49717</strain>
    </source>
</reference>
<dbReference type="EMBL" id="AGWX01000001">
    <property type="protein sequence ID" value="EKS41423.1"/>
    <property type="molecule type" value="Genomic_DNA"/>
</dbReference>
<dbReference type="HOGENOM" id="CLU_2581885_0_0_5"/>
<gene>
    <name evidence="1" type="ORF">HMPREF9695_00515</name>
</gene>
<keyword evidence="2" id="KW-1185">Reference proteome</keyword>
<evidence type="ECO:0000313" key="1">
    <source>
        <dbReference type="EMBL" id="EKS41423.1"/>
    </source>
</evidence>
<dbReference type="eggNOG" id="COG3576">
    <property type="taxonomic scope" value="Bacteria"/>
</dbReference>
<accession>K8PST4</accession>